<sequence length="906" mass="101804">MKKALFTIFLSLGMMISYAQKAPEYVGSVEGIKEYKLDNGLKILLIQDPSQSNVVVNITYHVGSRHEGYGEKGMAHLLEHMLFKSTKNLGDIKKMLSDKGGRANGTTWYDRTNYYEIFPSSDENLKWSIEMEADRMINATILQEDLDKEFSVVRNEFEIGENNPDGVLMERVLSSAYLWHNYGNSTIGSKEDIERVKADRLRLFYEKYYQPDNATLIIGGKFDEKKALEYISTYFGSIPRPTRKLDKTYTVEPAQDGERFVELRRAGDVQILAAAYHTAAFADKDFAAIDALNEILTADPSGTLYKALVDGGKATSVYGWNPNLRDPGFLFLSVTVPKDKNLEEARSIFISELNKIPSLKFTQQDLDRAKTKIIKNFENLKNNTLGLSINLTEIIGAGDYRLLFLYRDAVENLTLDDIKRVATKYFLPSNRTVGTFIPEKEAVRVKPTEISDEKIVELTQNYKGKAEEEEIAEFETSISNIKKNLYTKNLPFGMKLGVLNKPVKGKKVIANFRFPAGNLESLQGKNEISTVLSQLLLAGTASKSKEQIKDQLDQLRASVSMYTSGQFLVVSVNTYENTFEATMQLVNELLTQSTFPEAEFKKAVQEIKTGIEASRNDPQSIAMGQIGRYTNKYPKGHPFYTSTPDEQIEALNKVTLAQVKELFKIWGSNYGFGSVVSAIPADKVEAIVNKTFGKWTTNVKYSKIYPEYFPTKAKVQEVITPDKENGVLVGQLNYQMDRKSSEYPAFVMADAMLGSGGFMGDRISQRLREKEGISYGAGSFNSVPYDHKVASWGSYAFFNPKFKDKVIAALTEEITKAQSSGFTQEELDANKTSWLSARKTNLGQDGYLSSTLINNLLYLGIPLEDYDELEGKVKALTLDEVNAVAKKYFSMDKLVFLIAGDFNKKD</sequence>
<dbReference type="PANTHER" id="PTHR11851:SF49">
    <property type="entry name" value="MITOCHONDRIAL-PROCESSING PEPTIDASE SUBUNIT ALPHA"/>
    <property type="match status" value="1"/>
</dbReference>
<comment type="similarity">
    <text evidence="2 3">Belongs to the peptidase M16 family.</text>
</comment>
<evidence type="ECO:0000256" key="2">
    <source>
        <dbReference type="ARBA" id="ARBA00007261"/>
    </source>
</evidence>
<dbReference type="PANTHER" id="PTHR11851">
    <property type="entry name" value="METALLOPROTEASE"/>
    <property type="match status" value="1"/>
</dbReference>
<dbReference type="GO" id="GO:0006508">
    <property type="term" value="P:proteolysis"/>
    <property type="evidence" value="ECO:0007669"/>
    <property type="project" value="InterPro"/>
</dbReference>
<feature type="domain" description="Peptidase M16 C-terminal" evidence="6">
    <location>
        <begin position="196"/>
        <end position="372"/>
    </location>
</feature>
<dbReference type="Proteomes" id="UP000007435">
    <property type="component" value="Chromosome"/>
</dbReference>
<dbReference type="KEGG" id="lby:Lbys_1648"/>
<dbReference type="PROSITE" id="PS00143">
    <property type="entry name" value="INSULINASE"/>
    <property type="match status" value="1"/>
</dbReference>
<dbReference type="OrthoDB" id="9811314at2"/>
<evidence type="ECO:0000313" key="8">
    <source>
        <dbReference type="Proteomes" id="UP000007435"/>
    </source>
</evidence>
<comment type="cofactor">
    <cofactor evidence="1">
        <name>Zn(2+)</name>
        <dbReference type="ChEBI" id="CHEBI:29105"/>
    </cofactor>
</comment>
<dbReference type="InterPro" id="IPR011249">
    <property type="entry name" value="Metalloenz_LuxS/M16"/>
</dbReference>
<keyword evidence="4" id="KW-0732">Signal</keyword>
<dbReference type="InterPro" id="IPR011765">
    <property type="entry name" value="Pept_M16_N"/>
</dbReference>
<dbReference type="STRING" id="649349.Lbys_1648"/>
<dbReference type="GO" id="GO:0046872">
    <property type="term" value="F:metal ion binding"/>
    <property type="evidence" value="ECO:0007669"/>
    <property type="project" value="InterPro"/>
</dbReference>
<protein>
    <submittedName>
        <fullName evidence="7">Peptidase M16 domain protein</fullName>
    </submittedName>
</protein>
<organism evidence="7 8">
    <name type="scientific">Leadbetterella byssophila (strain DSM 17132 / JCM 16389 / KACC 11308 / NBRC 106382 / 4M15)</name>
    <dbReference type="NCBI Taxonomy" id="649349"/>
    <lineage>
        <taxon>Bacteria</taxon>
        <taxon>Pseudomonadati</taxon>
        <taxon>Bacteroidota</taxon>
        <taxon>Cytophagia</taxon>
        <taxon>Cytophagales</taxon>
        <taxon>Leadbetterellaceae</taxon>
        <taxon>Leadbetterella</taxon>
    </lineage>
</organism>
<evidence type="ECO:0000313" key="7">
    <source>
        <dbReference type="EMBL" id="ADQ17356.1"/>
    </source>
</evidence>
<dbReference type="AlphaFoldDB" id="E4RYV9"/>
<name>E4RYV9_LEAB4</name>
<dbReference type="InterPro" id="IPR001431">
    <property type="entry name" value="Pept_M16_Zn_BS"/>
</dbReference>
<reference evidence="7 8" key="2">
    <citation type="journal article" date="2011" name="Stand. Genomic Sci.">
        <title>Complete genome sequence of Leadbetterella byssophila type strain (4M15).</title>
        <authorList>
            <person name="Abt B."/>
            <person name="Teshima H."/>
            <person name="Lucas S."/>
            <person name="Lapidus A."/>
            <person name="Del Rio T.G."/>
            <person name="Nolan M."/>
            <person name="Tice H."/>
            <person name="Cheng J.F."/>
            <person name="Pitluck S."/>
            <person name="Liolios K."/>
            <person name="Pagani I."/>
            <person name="Ivanova N."/>
            <person name="Mavromatis K."/>
            <person name="Pati A."/>
            <person name="Tapia R."/>
            <person name="Han C."/>
            <person name="Goodwin L."/>
            <person name="Chen A."/>
            <person name="Palaniappan K."/>
            <person name="Land M."/>
            <person name="Hauser L."/>
            <person name="Chang Y.J."/>
            <person name="Jeffries C.D."/>
            <person name="Rohde M."/>
            <person name="Goker M."/>
            <person name="Tindall B.J."/>
            <person name="Detter J.C."/>
            <person name="Woyke T."/>
            <person name="Bristow J."/>
            <person name="Eisen J.A."/>
            <person name="Markowitz V."/>
            <person name="Hugenholtz P."/>
            <person name="Klenk H.P."/>
            <person name="Kyrpides N.C."/>
        </authorList>
    </citation>
    <scope>NUCLEOTIDE SEQUENCE [LARGE SCALE GENOMIC DNA]</scope>
    <source>
        <strain evidence="8">DSM 17132 / JCM 16389 / KACC 11308 / NBRC 106382 / 4M15</strain>
    </source>
</reference>
<accession>E4RYV9</accession>
<dbReference type="eggNOG" id="COG0612">
    <property type="taxonomic scope" value="Bacteria"/>
</dbReference>
<feature type="domain" description="Peptidase M16 N-terminal" evidence="5">
    <location>
        <begin position="43"/>
        <end position="188"/>
    </location>
</feature>
<evidence type="ECO:0000256" key="3">
    <source>
        <dbReference type="RuleBase" id="RU004447"/>
    </source>
</evidence>
<dbReference type="InterPro" id="IPR007863">
    <property type="entry name" value="Peptidase_M16_C"/>
</dbReference>
<feature type="domain" description="Peptidase M16 C-terminal" evidence="6">
    <location>
        <begin position="674"/>
        <end position="832"/>
    </location>
</feature>
<dbReference type="SUPFAM" id="SSF63411">
    <property type="entry name" value="LuxS/MPP-like metallohydrolase"/>
    <property type="match status" value="4"/>
</dbReference>
<dbReference type="HOGENOM" id="CLU_007487_1_1_10"/>
<dbReference type="GO" id="GO:0004222">
    <property type="term" value="F:metalloendopeptidase activity"/>
    <property type="evidence" value="ECO:0007669"/>
    <property type="project" value="InterPro"/>
</dbReference>
<feature type="domain" description="Peptidase M16 N-terminal" evidence="5">
    <location>
        <begin position="528"/>
        <end position="627"/>
    </location>
</feature>
<dbReference type="Pfam" id="PF05193">
    <property type="entry name" value="Peptidase_M16_C"/>
    <property type="match status" value="2"/>
</dbReference>
<dbReference type="Gene3D" id="3.30.830.10">
    <property type="entry name" value="Metalloenzyme, LuxS/M16 peptidase-like"/>
    <property type="match status" value="4"/>
</dbReference>
<evidence type="ECO:0000256" key="1">
    <source>
        <dbReference type="ARBA" id="ARBA00001947"/>
    </source>
</evidence>
<proteinExistence type="inferred from homology"/>
<dbReference type="InterPro" id="IPR050361">
    <property type="entry name" value="MPP/UQCRC_Complex"/>
</dbReference>
<evidence type="ECO:0000259" key="6">
    <source>
        <dbReference type="Pfam" id="PF05193"/>
    </source>
</evidence>
<gene>
    <name evidence="7" type="ordered locus">Lbys_1648</name>
</gene>
<dbReference type="Pfam" id="PF00675">
    <property type="entry name" value="Peptidase_M16"/>
    <property type="match status" value="2"/>
</dbReference>
<dbReference type="EMBL" id="CP002305">
    <property type="protein sequence ID" value="ADQ17356.1"/>
    <property type="molecule type" value="Genomic_DNA"/>
</dbReference>
<reference key="1">
    <citation type="submission" date="2010-11" db="EMBL/GenBank/DDBJ databases">
        <title>The complete genome of Leadbetterella byssophila DSM 17132.</title>
        <authorList>
            <consortium name="US DOE Joint Genome Institute (JGI-PGF)"/>
            <person name="Lucas S."/>
            <person name="Copeland A."/>
            <person name="Lapidus A."/>
            <person name="Glavina del Rio T."/>
            <person name="Dalin E."/>
            <person name="Tice H."/>
            <person name="Bruce D."/>
            <person name="Goodwin L."/>
            <person name="Pitluck S."/>
            <person name="Kyrpides N."/>
            <person name="Mavromatis K."/>
            <person name="Ivanova N."/>
            <person name="Teshima H."/>
            <person name="Brettin T."/>
            <person name="Detter J.C."/>
            <person name="Han C."/>
            <person name="Tapia R."/>
            <person name="Land M."/>
            <person name="Hauser L."/>
            <person name="Markowitz V."/>
            <person name="Cheng J.-F."/>
            <person name="Hugenholtz P."/>
            <person name="Woyke T."/>
            <person name="Wu D."/>
            <person name="Tindall B."/>
            <person name="Pomrenke H.G."/>
            <person name="Brambilla E."/>
            <person name="Klenk H.-P."/>
            <person name="Eisen J.A."/>
        </authorList>
    </citation>
    <scope>NUCLEOTIDE SEQUENCE [LARGE SCALE GENOMIC DNA]</scope>
    <source>
        <strain>DSM 17132</strain>
    </source>
</reference>
<dbReference type="RefSeq" id="WP_013408405.1">
    <property type="nucleotide sequence ID" value="NC_014655.1"/>
</dbReference>
<feature type="chain" id="PRO_5003188564" evidence="4">
    <location>
        <begin position="20"/>
        <end position="906"/>
    </location>
</feature>
<keyword evidence="8" id="KW-1185">Reference proteome</keyword>
<evidence type="ECO:0000256" key="4">
    <source>
        <dbReference type="SAM" id="SignalP"/>
    </source>
</evidence>
<feature type="signal peptide" evidence="4">
    <location>
        <begin position="1"/>
        <end position="19"/>
    </location>
</feature>
<evidence type="ECO:0000259" key="5">
    <source>
        <dbReference type="Pfam" id="PF00675"/>
    </source>
</evidence>